<proteinExistence type="predicted"/>
<geneLocation type="plasmid" evidence="6">
    <name>unnamed1</name>
</geneLocation>
<evidence type="ECO:0000256" key="2">
    <source>
        <dbReference type="ARBA" id="ARBA00011738"/>
    </source>
</evidence>
<dbReference type="GO" id="GO:0016491">
    <property type="term" value="F:oxidoreductase activity"/>
    <property type="evidence" value="ECO:0007669"/>
    <property type="project" value="UniProtKB-KW"/>
</dbReference>
<feature type="domain" description="FAD/NAD(P)-binding" evidence="5">
    <location>
        <begin position="3"/>
        <end position="284"/>
    </location>
</feature>
<dbReference type="EMBL" id="CP011075">
    <property type="protein sequence ID" value="AKF95418.1"/>
    <property type="molecule type" value="Genomic_DNA"/>
</dbReference>
<keyword evidence="3" id="KW-0285">Flavoprotein</keyword>
<evidence type="ECO:0000313" key="6">
    <source>
        <dbReference type="EMBL" id="AKF95418.1"/>
    </source>
</evidence>
<name>A0A0F7EIK7_BRELA</name>
<gene>
    <name evidence="6" type="ORF">EX87_17495</name>
</gene>
<dbReference type="Gene3D" id="3.50.50.60">
    <property type="entry name" value="FAD/NAD(P)-binding domain"/>
    <property type="match status" value="2"/>
</dbReference>
<evidence type="ECO:0000256" key="3">
    <source>
        <dbReference type="ARBA" id="ARBA00022630"/>
    </source>
</evidence>
<accession>A0A0F7EIK7</accession>
<comment type="subunit">
    <text evidence="2">Homodimer.</text>
</comment>
<dbReference type="InterPro" id="IPR023753">
    <property type="entry name" value="FAD/NAD-binding_dom"/>
</dbReference>
<sequence>MIYDTIVIGGGIAGLQAAIQLSRSLHKVLVIDKKSGRSTLARKYRNILGYPEGVSGLELRTQGEIMAKRFGATFIQDEATFCEQNQEHIFCVTTREHKETFMAKTLLIAAGITDPLPEIPGLVECLGESIYICPDCDGYEVQQKRTVVIGSGKQALQMAQELKYYTQDIMVINHSLTSLDKEDQIRANEWGDYYREDEIVSIEQQNGQLASINLRSGEAITVERGFLAFAGAHVNSDLLQAFQIQLLPQGHVQVDPRTKETNHRNIWAAGDVNAHSQQVTISMGDGSQAAIWIHKRLLELVQE</sequence>
<dbReference type="PRINTS" id="PR00469">
    <property type="entry name" value="PNDRDTASEII"/>
</dbReference>
<dbReference type="PRINTS" id="PR00368">
    <property type="entry name" value="FADPNR"/>
</dbReference>
<keyword evidence="4" id="KW-0560">Oxidoreductase</keyword>
<dbReference type="InterPro" id="IPR036188">
    <property type="entry name" value="FAD/NAD-bd_sf"/>
</dbReference>
<keyword evidence="6" id="KW-0614">Plasmid</keyword>
<evidence type="ECO:0000256" key="1">
    <source>
        <dbReference type="ARBA" id="ARBA00001974"/>
    </source>
</evidence>
<dbReference type="InterPro" id="IPR050097">
    <property type="entry name" value="Ferredoxin-NADP_redctase_2"/>
</dbReference>
<dbReference type="AlphaFoldDB" id="A0A0F7EIK7"/>
<dbReference type="SUPFAM" id="SSF51905">
    <property type="entry name" value="FAD/NAD(P)-binding domain"/>
    <property type="match status" value="1"/>
</dbReference>
<reference evidence="6" key="1">
    <citation type="submission" date="2015-03" db="EMBL/GenBank/DDBJ databases">
        <title>MIGS Cultured Bacterial/Archaeal sample from Brevibacillus laterosporus.</title>
        <authorList>
            <person name="Zeng D."/>
            <person name="Zhu L."/>
            <person name="Dong G."/>
            <person name="Ye W."/>
            <person name="Ren D."/>
            <person name="Wu L."/>
            <person name="Xu J."/>
            <person name="Li G."/>
            <person name="Guo L."/>
        </authorList>
    </citation>
    <scope>NUCLEOTIDE SEQUENCE</scope>
    <source>
        <strain evidence="6">B9</strain>
        <plasmid evidence="6">unnamed1</plasmid>
    </source>
</reference>
<evidence type="ECO:0000256" key="4">
    <source>
        <dbReference type="ARBA" id="ARBA00023002"/>
    </source>
</evidence>
<organism evidence="6">
    <name type="scientific">Brevibacillus laterosporus</name>
    <name type="common">Bacillus laterosporus</name>
    <dbReference type="NCBI Taxonomy" id="1465"/>
    <lineage>
        <taxon>Bacteria</taxon>
        <taxon>Bacillati</taxon>
        <taxon>Bacillota</taxon>
        <taxon>Bacilli</taxon>
        <taxon>Bacillales</taxon>
        <taxon>Paenibacillaceae</taxon>
        <taxon>Brevibacillus</taxon>
    </lineage>
</organism>
<evidence type="ECO:0000259" key="5">
    <source>
        <dbReference type="Pfam" id="PF07992"/>
    </source>
</evidence>
<comment type="cofactor">
    <cofactor evidence="1">
        <name>FAD</name>
        <dbReference type="ChEBI" id="CHEBI:57692"/>
    </cofactor>
</comment>
<dbReference type="RefSeq" id="WP_031414461.1">
    <property type="nucleotide sequence ID" value="NZ_CP011075.1"/>
</dbReference>
<protein>
    <submittedName>
        <fullName evidence="6">Thioredoxin reductase</fullName>
    </submittedName>
</protein>
<dbReference type="PANTHER" id="PTHR48105">
    <property type="entry name" value="THIOREDOXIN REDUCTASE 1-RELATED-RELATED"/>
    <property type="match status" value="1"/>
</dbReference>
<dbReference type="Pfam" id="PF07992">
    <property type="entry name" value="Pyr_redox_2"/>
    <property type="match status" value="1"/>
</dbReference>